<dbReference type="InterPro" id="IPR000157">
    <property type="entry name" value="TIR_dom"/>
</dbReference>
<protein>
    <submittedName>
        <fullName evidence="2">TIR domain-containing protein</fullName>
    </submittedName>
</protein>
<dbReference type="Gene3D" id="3.40.50.10140">
    <property type="entry name" value="Toll/interleukin-1 receptor homology (TIR) domain"/>
    <property type="match status" value="1"/>
</dbReference>
<evidence type="ECO:0000313" key="2">
    <source>
        <dbReference type="EMBL" id="QZD87276.1"/>
    </source>
</evidence>
<dbReference type="EMBL" id="CP081297">
    <property type="protein sequence ID" value="QZD87276.1"/>
    <property type="molecule type" value="Genomic_DNA"/>
</dbReference>
<feature type="domain" description="TIR" evidence="1">
    <location>
        <begin position="4"/>
        <end position="132"/>
    </location>
</feature>
<proteinExistence type="predicted"/>
<dbReference type="Gene3D" id="1.25.40.10">
    <property type="entry name" value="Tetratricopeptide repeat domain"/>
    <property type="match status" value="1"/>
</dbReference>
<evidence type="ECO:0000313" key="3">
    <source>
        <dbReference type="Proteomes" id="UP000824280"/>
    </source>
</evidence>
<evidence type="ECO:0000259" key="1">
    <source>
        <dbReference type="PROSITE" id="PS50104"/>
    </source>
</evidence>
<dbReference type="RefSeq" id="WP_221422815.1">
    <property type="nucleotide sequence ID" value="NZ_CP081297.1"/>
</dbReference>
<dbReference type="InterPro" id="IPR011990">
    <property type="entry name" value="TPR-like_helical_dom_sf"/>
</dbReference>
<dbReference type="SMART" id="SM00255">
    <property type="entry name" value="TIR"/>
    <property type="match status" value="1"/>
</dbReference>
<dbReference type="Gene3D" id="3.40.50.10070">
    <property type="entry name" value="TolB, N-terminal domain"/>
    <property type="match status" value="1"/>
</dbReference>
<accession>A0ABX8ZE51</accession>
<dbReference type="PROSITE" id="PS50104">
    <property type="entry name" value="TIR"/>
    <property type="match status" value="1"/>
</dbReference>
<keyword evidence="3" id="KW-1185">Reference proteome</keyword>
<dbReference type="Proteomes" id="UP000824280">
    <property type="component" value="Chromosome"/>
</dbReference>
<dbReference type="SUPFAM" id="SSF48452">
    <property type="entry name" value="TPR-like"/>
    <property type="match status" value="1"/>
</dbReference>
<reference evidence="2 3" key="1">
    <citation type="submission" date="2021-08" db="EMBL/GenBank/DDBJ databases">
        <title>Comparative Genomics Analysis of the Genus Qipengyuania Reveals Extensive Genetic Diversity and Metabolic Versatility, Including the Description of Fifteen Novel Species.</title>
        <authorList>
            <person name="Liu Y."/>
        </authorList>
    </citation>
    <scope>NUCLEOTIDE SEQUENCE [LARGE SCALE GENOMIC DNA]</scope>
    <source>
        <strain evidence="2 3">1XM2-8</strain>
    </source>
</reference>
<dbReference type="InterPro" id="IPR035897">
    <property type="entry name" value="Toll_tir_struct_dom_sf"/>
</dbReference>
<dbReference type="Pfam" id="PF13676">
    <property type="entry name" value="TIR_2"/>
    <property type="match status" value="1"/>
</dbReference>
<name>A0ABX8ZE51_9SPHN</name>
<gene>
    <name evidence="2" type="ORF">K3166_00760</name>
</gene>
<dbReference type="SUPFAM" id="SSF52200">
    <property type="entry name" value="Toll/Interleukin receptor TIR domain"/>
    <property type="match status" value="1"/>
</dbReference>
<sequence length="656" mass="72491">MSFNLADVFISYARADYSKARRVADALGDAGYDVWIDDDLPAHGAFSAEIEKQIQAAKAVLVLWSETARASRWVPAEADMAFNNDTLIQMSLDGVLPPLPFNRHQCEMATGWTGEIDGKSWHKIVASIAELAGSPKSGKREAAGRSNAKPEAEHTDPIIAVLPFDNLSSDAELVYFCDGVSEEIQRTVSDGSHLKVVARSSSFQFRGTNKEISNVTAALGTTHILDGSVRRGGNRVRISAELVNCASRSAIWGDQFDGNLDDIFELQETIASHVAAALKVALAPPTGAEASALPGELYDTFLLARRYLADGDATFDNSALRAIPLLEEISEKAPEFAPAWELLAIARASHLRSGHFEGDYAAAREAVVSAAHCALRIDPNRGGAHQALAMLEPWGAYLERERRLMKALEVSPNDPAILTDMSNFCWSVGRFHDAQGYAQRACELNPLMPAAQLHLTQMMLYVGDYEAGIERARTLRKRWPDNPGIMLWVINTSGFLGFWDVYDEHIGDIEMFDGWPAKDMRAAKSFNEALRSKDQDLIRKRVDRYAALIEKTGTMPLNLVLSIAAFGLPDKALDLAETASYDYIFDPKGDRPSVYYPGTILGAWSDVIKQPRFVKLCERLGLNTYWISTGAWPDCVDWTPYDFKEEVRRVHGEVIK</sequence>
<organism evidence="2 3">
    <name type="scientific">Qipengyuania psychrotolerans</name>
    <dbReference type="NCBI Taxonomy" id="2867238"/>
    <lineage>
        <taxon>Bacteria</taxon>
        <taxon>Pseudomonadati</taxon>
        <taxon>Pseudomonadota</taxon>
        <taxon>Alphaproteobacteria</taxon>
        <taxon>Sphingomonadales</taxon>
        <taxon>Erythrobacteraceae</taxon>
        <taxon>Qipengyuania</taxon>
    </lineage>
</organism>